<feature type="domain" description="Myb-like DNA-binding" evidence="2">
    <location>
        <begin position="14"/>
        <end position="59"/>
    </location>
</feature>
<dbReference type="Pfam" id="PF22980">
    <property type="entry name" value="Myb_DNA-bind_8"/>
    <property type="match status" value="1"/>
</dbReference>
<feature type="compositionally biased region" description="Basic and acidic residues" evidence="1">
    <location>
        <begin position="73"/>
        <end position="82"/>
    </location>
</feature>
<sequence length="263" mass="29180">MGQRSKVLDTEGQTPKFLYAIIKQLDMKTVDWNRVASDLEISNGHAARMRYSRFKSQMEPSSAQKNARKKNSKKGEKGEPKGEIPGLIPVPMSMQMPFPLACAGPVPKMEPSDSQFTSNPFVKCEPGIQQIPGNPEINEIPDFQQHFPQIISPSGMPYPSHISQYLPHGLQFSMVSGASPSLSSLHPSHFENSYPSRAPPNDAGMQNFSLQQPAFHNAPVITWEPPAPSQQESTPMKIEDEPEIIERTVFDKIPIKVEEGCKG</sequence>
<feature type="region of interest" description="Disordered" evidence="1">
    <location>
        <begin position="54"/>
        <end position="85"/>
    </location>
</feature>
<evidence type="ECO:0000313" key="3">
    <source>
        <dbReference type="EMBL" id="KAJ5211506.1"/>
    </source>
</evidence>
<feature type="compositionally biased region" description="Polar residues" evidence="1">
    <location>
        <begin position="54"/>
        <end position="65"/>
    </location>
</feature>
<protein>
    <recommendedName>
        <fullName evidence="2">Myb-like DNA-binding domain-containing protein</fullName>
    </recommendedName>
</protein>
<dbReference type="AlphaFoldDB" id="A0A9W9T6V7"/>
<evidence type="ECO:0000313" key="4">
    <source>
        <dbReference type="Proteomes" id="UP001150904"/>
    </source>
</evidence>
<dbReference type="Proteomes" id="UP001150904">
    <property type="component" value="Unassembled WGS sequence"/>
</dbReference>
<evidence type="ECO:0000259" key="2">
    <source>
        <dbReference type="Pfam" id="PF22980"/>
    </source>
</evidence>
<reference evidence="3" key="1">
    <citation type="submission" date="2022-12" db="EMBL/GenBank/DDBJ databases">
        <authorList>
            <person name="Petersen C."/>
        </authorList>
    </citation>
    <scope>NUCLEOTIDE SEQUENCE</scope>
    <source>
        <strain evidence="3">IBT 15544</strain>
    </source>
</reference>
<reference evidence="3" key="2">
    <citation type="journal article" date="2023" name="IMA Fungus">
        <title>Comparative genomic study of the Penicillium genus elucidates a diverse pangenome and 15 lateral gene transfer events.</title>
        <authorList>
            <person name="Petersen C."/>
            <person name="Sorensen T."/>
            <person name="Nielsen M.R."/>
            <person name="Sondergaard T.E."/>
            <person name="Sorensen J.L."/>
            <person name="Fitzpatrick D.A."/>
            <person name="Frisvad J.C."/>
            <person name="Nielsen K.L."/>
        </authorList>
    </citation>
    <scope>NUCLEOTIDE SEQUENCE</scope>
    <source>
        <strain evidence="3">IBT 15544</strain>
    </source>
</reference>
<dbReference type="EMBL" id="JAPQKR010000008">
    <property type="protein sequence ID" value="KAJ5211506.1"/>
    <property type="molecule type" value="Genomic_DNA"/>
</dbReference>
<accession>A0A9W9T6V7</accession>
<dbReference type="OrthoDB" id="3944408at2759"/>
<dbReference type="InterPro" id="IPR054505">
    <property type="entry name" value="Myb_DNA-bind_8"/>
</dbReference>
<dbReference type="RefSeq" id="XP_058309676.1">
    <property type="nucleotide sequence ID" value="XM_058450214.1"/>
</dbReference>
<keyword evidence="4" id="KW-1185">Reference proteome</keyword>
<dbReference type="GeneID" id="83177515"/>
<comment type="caution">
    <text evidence="3">The sequence shown here is derived from an EMBL/GenBank/DDBJ whole genome shotgun (WGS) entry which is preliminary data.</text>
</comment>
<proteinExistence type="predicted"/>
<organism evidence="3 4">
    <name type="scientific">Penicillium cinerascens</name>
    <dbReference type="NCBI Taxonomy" id="70096"/>
    <lineage>
        <taxon>Eukaryota</taxon>
        <taxon>Fungi</taxon>
        <taxon>Dikarya</taxon>
        <taxon>Ascomycota</taxon>
        <taxon>Pezizomycotina</taxon>
        <taxon>Eurotiomycetes</taxon>
        <taxon>Eurotiomycetidae</taxon>
        <taxon>Eurotiales</taxon>
        <taxon>Aspergillaceae</taxon>
        <taxon>Penicillium</taxon>
    </lineage>
</organism>
<gene>
    <name evidence="3" type="ORF">N7498_003152</name>
</gene>
<evidence type="ECO:0000256" key="1">
    <source>
        <dbReference type="SAM" id="MobiDB-lite"/>
    </source>
</evidence>
<name>A0A9W9T6V7_9EURO</name>